<evidence type="ECO:0000256" key="1">
    <source>
        <dbReference type="ARBA" id="ARBA00004300"/>
    </source>
</evidence>
<dbReference type="PANTHER" id="PTHR21553:SF26">
    <property type="entry name" value="ALMS MOTIF DOMAIN-CONTAINING PROTEIN"/>
    <property type="match status" value="1"/>
</dbReference>
<feature type="compositionally biased region" description="Low complexity" evidence="4">
    <location>
        <begin position="313"/>
        <end position="324"/>
    </location>
</feature>
<evidence type="ECO:0000313" key="6">
    <source>
        <dbReference type="EMBL" id="KAJ8410881.1"/>
    </source>
</evidence>
<feature type="region of interest" description="Disordered" evidence="4">
    <location>
        <begin position="8"/>
        <end position="27"/>
    </location>
</feature>
<organism evidence="6 7">
    <name type="scientific">Aldrovandia affinis</name>
    <dbReference type="NCBI Taxonomy" id="143900"/>
    <lineage>
        <taxon>Eukaryota</taxon>
        <taxon>Metazoa</taxon>
        <taxon>Chordata</taxon>
        <taxon>Craniata</taxon>
        <taxon>Vertebrata</taxon>
        <taxon>Euteleostomi</taxon>
        <taxon>Actinopterygii</taxon>
        <taxon>Neopterygii</taxon>
        <taxon>Teleostei</taxon>
        <taxon>Notacanthiformes</taxon>
        <taxon>Halosauridae</taxon>
        <taxon>Aldrovandia</taxon>
    </lineage>
</organism>
<feature type="region of interest" description="Disordered" evidence="4">
    <location>
        <begin position="469"/>
        <end position="514"/>
    </location>
</feature>
<proteinExistence type="predicted"/>
<feature type="region of interest" description="Disordered" evidence="4">
    <location>
        <begin position="404"/>
        <end position="431"/>
    </location>
</feature>
<protein>
    <recommendedName>
        <fullName evidence="5">ALMS motif domain-containing protein</fullName>
    </recommendedName>
</protein>
<dbReference type="GO" id="GO:0005829">
    <property type="term" value="C:cytosol"/>
    <property type="evidence" value="ECO:0007669"/>
    <property type="project" value="TreeGrafter"/>
</dbReference>
<name>A0AAD7SY59_9TELE</name>
<evidence type="ECO:0000313" key="7">
    <source>
        <dbReference type="Proteomes" id="UP001221898"/>
    </source>
</evidence>
<dbReference type="InterPro" id="IPR029299">
    <property type="entry name" value="ALMS_motif"/>
</dbReference>
<reference evidence="6" key="1">
    <citation type="journal article" date="2023" name="Science">
        <title>Genome structures resolve the early diversification of teleost fishes.</title>
        <authorList>
            <person name="Parey E."/>
            <person name="Louis A."/>
            <person name="Montfort J."/>
            <person name="Bouchez O."/>
            <person name="Roques C."/>
            <person name="Iampietro C."/>
            <person name="Lluch J."/>
            <person name="Castinel A."/>
            <person name="Donnadieu C."/>
            <person name="Desvignes T."/>
            <person name="Floi Bucao C."/>
            <person name="Jouanno E."/>
            <person name="Wen M."/>
            <person name="Mejri S."/>
            <person name="Dirks R."/>
            <person name="Jansen H."/>
            <person name="Henkel C."/>
            <person name="Chen W.J."/>
            <person name="Zahm M."/>
            <person name="Cabau C."/>
            <person name="Klopp C."/>
            <person name="Thompson A.W."/>
            <person name="Robinson-Rechavi M."/>
            <person name="Braasch I."/>
            <person name="Lecointre G."/>
            <person name="Bobe J."/>
            <person name="Postlethwait J.H."/>
            <person name="Berthelot C."/>
            <person name="Roest Crollius H."/>
            <person name="Guiguen Y."/>
        </authorList>
    </citation>
    <scope>NUCLEOTIDE SEQUENCE</scope>
    <source>
        <strain evidence="6">NC1722</strain>
    </source>
</reference>
<comment type="subcellular location">
    <subcellularLocation>
        <location evidence="1">Cytoplasm</location>
        <location evidence="1">Cytoskeleton</location>
        <location evidence="1">Microtubule organizing center</location>
        <location evidence="1">Centrosome</location>
    </subcellularLocation>
</comment>
<evidence type="ECO:0000256" key="2">
    <source>
        <dbReference type="ARBA" id="ARBA00022490"/>
    </source>
</evidence>
<evidence type="ECO:0000256" key="3">
    <source>
        <dbReference type="ARBA" id="ARBA00023212"/>
    </source>
</evidence>
<keyword evidence="7" id="KW-1185">Reference proteome</keyword>
<feature type="region of interest" description="Disordered" evidence="4">
    <location>
        <begin position="598"/>
        <end position="628"/>
    </location>
</feature>
<dbReference type="GO" id="GO:0005814">
    <property type="term" value="C:centriole"/>
    <property type="evidence" value="ECO:0007669"/>
    <property type="project" value="TreeGrafter"/>
</dbReference>
<dbReference type="GO" id="GO:0046599">
    <property type="term" value="P:regulation of centriole replication"/>
    <property type="evidence" value="ECO:0007669"/>
    <property type="project" value="TreeGrafter"/>
</dbReference>
<feature type="region of interest" description="Disordered" evidence="4">
    <location>
        <begin position="303"/>
        <end position="328"/>
    </location>
</feature>
<dbReference type="Pfam" id="PF15309">
    <property type="entry name" value="ALMS_motif"/>
    <property type="match status" value="1"/>
</dbReference>
<gene>
    <name evidence="6" type="ORF">AAFF_G00188380</name>
</gene>
<dbReference type="AlphaFoldDB" id="A0AAD7SY59"/>
<accession>A0AAD7SY59</accession>
<sequence>MRRQREILDAFLTNAKEPQPRPSGLEVSGAERLSLMSSLLRAIEESNSDLAPCQSTDPLPQFSVSTGLNRADSLSHTSLSSDCVVQSNVVSRAVTQPHDPKPPLARLRLGILEIIEQHELSAIQEVETPIDASLATVGNESAEVSCPLTEEPEESDDFSRVERRPSGASRGSGAERSSGSGPESSSGTGRSSRLSWRERLQQESSSSPESDAARASGLPPHSSDNGLGAPMITHFKAREEGRLSLQCSEERCSLPSEQSPVDPERLSSFTISTGSFSTNEPDFSSTGINASLLSNEAAGRSGPLTLSVRHHSSGSISGHASPTSGSVLDNSSIQRIIDKYTKELNVSMAAAGNFAVVPSPAETSPAAQRVVSDPGESSSSISLPWSRALFTVDGRFLSSCTNISSVHSDQGTSTQKPCGSSTGSYLQDTHGRLGSGGFTEALEDVSKYSFEGAQDSSCHFFPLEPRLDVESSTSSSSRHSERQERIRRAEEWDSASRVTEHLSDHSSPQYQAEGRDSTLTRLIGHLSAEPTSRWLNEGLDFTMARSIGPFSDDPSPQLLGEGGLPTGELEEVSASQQTESFGGAKVPFLSSMERRVPVQMGQPPEPTALQGASPLNRGSSDPKPDAREATPLLMQVSHGSVQDVFVDFSREEQDTGNFQVISTGDTEDWEHTADGNRTLVDPTSDSFHALFAEVTQNETAEHSSTFHRSERDLRSSGGNDRILNAEVPSAGVSGERTEPLPSPELPRGQPHDPSLCSSPSPMDSLCLLGESQSTTQDSLLMESLSTKDALLTGHQRSRLAVPDIHLLALPPEGECSDSDSACHEVLTLKKMAPGNLATRPADGEGRSGATHRLPAWEKILETGSERGILEEPDLTLLNLTESTMPELSNAEEEEEEEEELREWNEPLSEEIRESVSPAEDCRSSKHESLPTHAVMLLEFQRSPGDLQRAFLQKRQDFIQRSAQRLADLTAKKEAMRNLPPHANRPKFPAQGQCSHKSHPQLLVSGGELKKVGEVKVCTPEHRKVEEAQMYQRTGRLYNQLEEVRQRKEMRLKQESYAKNREKAKAFQTKTLQKLRARQAPCLN</sequence>
<dbReference type="Proteomes" id="UP001221898">
    <property type="component" value="Unassembled WGS sequence"/>
</dbReference>
<feature type="compositionally biased region" description="Acidic residues" evidence="4">
    <location>
        <begin position="889"/>
        <end position="900"/>
    </location>
</feature>
<dbReference type="PANTHER" id="PTHR21553">
    <property type="entry name" value="ALMS1-RELATED"/>
    <property type="match status" value="1"/>
</dbReference>
<feature type="region of interest" description="Disordered" evidence="4">
    <location>
        <begin position="546"/>
        <end position="583"/>
    </location>
</feature>
<keyword evidence="2" id="KW-0963">Cytoplasm</keyword>
<feature type="region of interest" description="Disordered" evidence="4">
    <location>
        <begin position="884"/>
        <end position="925"/>
    </location>
</feature>
<feature type="compositionally biased region" description="Polar residues" evidence="4">
    <location>
        <begin position="404"/>
        <end position="427"/>
    </location>
</feature>
<feature type="compositionally biased region" description="Basic and acidic residues" evidence="4">
    <location>
        <begin position="478"/>
        <end position="491"/>
    </location>
</feature>
<evidence type="ECO:0000259" key="5">
    <source>
        <dbReference type="Pfam" id="PF15309"/>
    </source>
</evidence>
<feature type="compositionally biased region" description="Low complexity" evidence="4">
    <location>
        <begin position="166"/>
        <end position="193"/>
    </location>
</feature>
<feature type="region of interest" description="Disordered" evidence="4">
    <location>
        <begin position="696"/>
        <end position="759"/>
    </location>
</feature>
<keyword evidence="3" id="KW-0206">Cytoskeleton</keyword>
<evidence type="ECO:0000256" key="4">
    <source>
        <dbReference type="SAM" id="MobiDB-lite"/>
    </source>
</evidence>
<feature type="region of interest" description="Disordered" evidence="4">
    <location>
        <begin position="140"/>
        <end position="229"/>
    </location>
</feature>
<comment type="caution">
    <text evidence="6">The sequence shown here is derived from an EMBL/GenBank/DDBJ whole genome shotgun (WGS) entry which is preliminary data.</text>
</comment>
<dbReference type="GO" id="GO:0005813">
    <property type="term" value="C:centrosome"/>
    <property type="evidence" value="ECO:0007669"/>
    <property type="project" value="UniProtKB-SubCell"/>
</dbReference>
<feature type="compositionally biased region" description="Basic and acidic residues" evidence="4">
    <location>
        <begin position="901"/>
        <end position="925"/>
    </location>
</feature>
<feature type="domain" description="ALMS motif" evidence="5">
    <location>
        <begin position="946"/>
        <end position="1078"/>
    </location>
</feature>
<dbReference type="EMBL" id="JAINUG010000025">
    <property type="protein sequence ID" value="KAJ8410881.1"/>
    <property type="molecule type" value="Genomic_DNA"/>
</dbReference>